<dbReference type="Gene3D" id="3.60.40.10">
    <property type="entry name" value="PPM-type phosphatase domain"/>
    <property type="match status" value="1"/>
</dbReference>
<dbReference type="InterPro" id="IPR001932">
    <property type="entry name" value="PPM-type_phosphatase-like_dom"/>
</dbReference>
<evidence type="ECO:0000259" key="1">
    <source>
        <dbReference type="Pfam" id="PF13672"/>
    </source>
</evidence>
<keyword evidence="3" id="KW-1185">Reference proteome</keyword>
<gene>
    <name evidence="2" type="ordered locus">FraEuI1c_0943</name>
</gene>
<dbReference type="EMBL" id="CP002299">
    <property type="protein sequence ID" value="ADP79016.1"/>
    <property type="molecule type" value="Genomic_DNA"/>
</dbReference>
<dbReference type="InParanoid" id="E3IXJ9"/>
<dbReference type="KEGG" id="fri:FraEuI1c_0943"/>
<sequence>MRVREAISGSFKSANEDAYGSRDDGLWVIDGATPLDEPPLVAGVSPAAWLSHTASEILRDLPWAGRPLSDVMRSLIGQLRDQGAAHGLTGREFPTAAISLVRRADDRMEVCSLGDCTVLIDVEGKPIEVMDPQFEGAEDTALAWVRDRLDSGVAAATVYREIRVQLRQRRLERNSPAGLWILAAAPEAARHAAIDSFPAPPGTNVVLMSDGFARALWPFGLVSDTRGLMDRIVAGGAAQLLADLRAAEAADPDCVRTPRFGAHDDATVVWAEI</sequence>
<evidence type="ECO:0000313" key="3">
    <source>
        <dbReference type="Proteomes" id="UP000002484"/>
    </source>
</evidence>
<organism evidence="2 3">
    <name type="scientific">Pseudofrankia inefficax (strain DSM 45817 / CECT 9037 / DDB 130130 / EuI1c)</name>
    <name type="common">Frankia inefficax</name>
    <dbReference type="NCBI Taxonomy" id="298654"/>
    <lineage>
        <taxon>Bacteria</taxon>
        <taxon>Bacillati</taxon>
        <taxon>Actinomycetota</taxon>
        <taxon>Actinomycetes</taxon>
        <taxon>Frankiales</taxon>
        <taxon>Frankiaceae</taxon>
        <taxon>Pseudofrankia</taxon>
    </lineage>
</organism>
<accession>E3IXJ9</accession>
<dbReference type="Proteomes" id="UP000002484">
    <property type="component" value="Chromosome"/>
</dbReference>
<proteinExistence type="predicted"/>
<reference evidence="2 3" key="1">
    <citation type="submission" date="2010-10" db="EMBL/GenBank/DDBJ databases">
        <title>Complete sequence of Frankia sp. EuI1c.</title>
        <authorList>
            <consortium name="US DOE Joint Genome Institute"/>
            <person name="Lucas S."/>
            <person name="Copeland A."/>
            <person name="Lapidus A."/>
            <person name="Cheng J.-F."/>
            <person name="Bruce D."/>
            <person name="Goodwin L."/>
            <person name="Pitluck S."/>
            <person name="Chertkov O."/>
            <person name="Detter J.C."/>
            <person name="Han C."/>
            <person name="Tapia R."/>
            <person name="Land M."/>
            <person name="Hauser L."/>
            <person name="Jeffries C."/>
            <person name="Kyrpides N."/>
            <person name="Ivanova N."/>
            <person name="Mikhailova N."/>
            <person name="Beauchemin N."/>
            <person name="Sen A."/>
            <person name="Sur S.A."/>
            <person name="Gtari M."/>
            <person name="Wall L."/>
            <person name="Tisa L."/>
            <person name="Woyke T."/>
        </authorList>
    </citation>
    <scope>NUCLEOTIDE SEQUENCE [LARGE SCALE GENOMIC DNA]</scope>
    <source>
        <strain evidence="3">DSM 45817 / CECT 9037 / EuI1c</strain>
    </source>
</reference>
<dbReference type="OrthoDB" id="4883413at2"/>
<dbReference type="RefSeq" id="WP_013422137.1">
    <property type="nucleotide sequence ID" value="NC_014666.1"/>
</dbReference>
<dbReference type="Pfam" id="PF13672">
    <property type="entry name" value="PP2C_2"/>
    <property type="match status" value="1"/>
</dbReference>
<name>E3IXJ9_PSEI1</name>
<dbReference type="eggNOG" id="COG0631">
    <property type="taxonomic scope" value="Bacteria"/>
</dbReference>
<dbReference type="AlphaFoldDB" id="E3IXJ9"/>
<dbReference type="SUPFAM" id="SSF81606">
    <property type="entry name" value="PP2C-like"/>
    <property type="match status" value="1"/>
</dbReference>
<feature type="domain" description="PPM-type phosphatase" evidence="1">
    <location>
        <begin position="14"/>
        <end position="216"/>
    </location>
</feature>
<dbReference type="HOGENOM" id="CLU_067299_1_0_11"/>
<dbReference type="InterPro" id="IPR036457">
    <property type="entry name" value="PPM-type-like_dom_sf"/>
</dbReference>
<protein>
    <recommendedName>
        <fullName evidence="1">PPM-type phosphatase domain-containing protein</fullName>
    </recommendedName>
</protein>
<evidence type="ECO:0000313" key="2">
    <source>
        <dbReference type="EMBL" id="ADP79016.1"/>
    </source>
</evidence>
<dbReference type="STRING" id="298654.FraEuI1c_0943"/>